<sequence>MICAVGVLPFASASFLAAARFRERGRRLPSGLRLLLLLSGLRLLLLPSGLRLLLSPHRLRLLLLPYSLHLPLSPHRLRLPFLFLMAAVRSANVGAASPFLLAVAVAARELLDFSKICAKHTPDFQKFQQAKSLFFKNSINPFRFGI</sequence>
<dbReference type="AlphaFoldDB" id="A0AA96ZX55"/>
<dbReference type="KEGG" id="mees:MmiEs2_07420"/>
<evidence type="ECO:0000313" key="1">
    <source>
        <dbReference type="EMBL" id="WNY28549.1"/>
    </source>
</evidence>
<reference evidence="1 2" key="1">
    <citation type="submission" date="2023-07" db="EMBL/GenBank/DDBJ databases">
        <title>Closed genome sequence of Methanimicrococcus sp. Es2.</title>
        <authorList>
            <person name="Protasov E."/>
            <person name="Platt K."/>
            <person name="Reeh H."/>
            <person name="Poehlein A."/>
            <person name="Daniel R."/>
            <person name="Brune A."/>
        </authorList>
    </citation>
    <scope>NUCLEOTIDE SEQUENCE [LARGE SCALE GENOMIC DNA]</scope>
    <source>
        <strain evidence="1 2">Es2</strain>
    </source>
</reference>
<organism evidence="1 2">
    <name type="scientific">Methanimicrococcus stummii</name>
    <dbReference type="NCBI Taxonomy" id="3028294"/>
    <lineage>
        <taxon>Archaea</taxon>
        <taxon>Methanobacteriati</taxon>
        <taxon>Methanobacteriota</taxon>
        <taxon>Stenosarchaea group</taxon>
        <taxon>Methanomicrobia</taxon>
        <taxon>Methanosarcinales</taxon>
        <taxon>Methanosarcinaceae</taxon>
        <taxon>Methanimicrococcus</taxon>
    </lineage>
</organism>
<dbReference type="Proteomes" id="UP001302662">
    <property type="component" value="Chromosome"/>
</dbReference>
<name>A0AA96ZX55_9EURY</name>
<evidence type="ECO:0000313" key="2">
    <source>
        <dbReference type="Proteomes" id="UP001302662"/>
    </source>
</evidence>
<dbReference type="EMBL" id="CP131062">
    <property type="protein sequence ID" value="WNY28549.1"/>
    <property type="molecule type" value="Genomic_DNA"/>
</dbReference>
<gene>
    <name evidence="1" type="ORF">MmiEs2_07420</name>
</gene>
<keyword evidence="2" id="KW-1185">Reference proteome</keyword>
<accession>A0AA96ZX55</accession>
<proteinExistence type="predicted"/>
<protein>
    <submittedName>
        <fullName evidence="1">Uncharacterized protein</fullName>
    </submittedName>
</protein>